<gene>
    <name evidence="2" type="ORF">SU86_002555</name>
</gene>
<dbReference type="OrthoDB" id="11914at2157"/>
<keyword evidence="3" id="KW-1185">Reference proteome</keyword>
<dbReference type="AlphaFoldDB" id="A0A3G1AZX7"/>
<dbReference type="GeneID" id="24875269"/>
<name>A0A3G1AZX7_9ARCH</name>
<evidence type="ECO:0000313" key="3">
    <source>
        <dbReference type="Proteomes" id="UP000266745"/>
    </source>
</evidence>
<feature type="transmembrane region" description="Helical" evidence="1">
    <location>
        <begin position="74"/>
        <end position="99"/>
    </location>
</feature>
<evidence type="ECO:0000256" key="1">
    <source>
        <dbReference type="SAM" id="Phobius"/>
    </source>
</evidence>
<keyword evidence="1" id="KW-0472">Membrane</keyword>
<dbReference type="Proteomes" id="UP000266745">
    <property type="component" value="Chromosome"/>
</dbReference>
<dbReference type="STRING" id="1603555.SU86_002555"/>
<dbReference type="RefSeq" id="WP_048188079.1">
    <property type="nucleotide sequence ID" value="NZ_CP011097.1"/>
</dbReference>
<dbReference type="EMBL" id="CP011097">
    <property type="protein sequence ID" value="AJZ75448.1"/>
    <property type="molecule type" value="Genomic_DNA"/>
</dbReference>
<accession>A0A3G1AZX7</accession>
<organism evidence="2 3">
    <name type="scientific">Candidatus Nitrosotenuis cloacae</name>
    <dbReference type="NCBI Taxonomy" id="1603555"/>
    <lineage>
        <taxon>Archaea</taxon>
        <taxon>Nitrososphaerota</taxon>
        <taxon>Candidatus Nitrosotenuis</taxon>
    </lineage>
</organism>
<protein>
    <submittedName>
        <fullName evidence="2">Uncharacterized protein</fullName>
    </submittedName>
</protein>
<reference evidence="2 3" key="1">
    <citation type="journal article" date="2016" name="Sci. Rep.">
        <title>A novel ammonia-oxidizing archaeon from wastewater treatment plant: Its enrichment, physiological and genomic characteristics.</title>
        <authorList>
            <person name="Li Y."/>
            <person name="Ding K."/>
            <person name="Wen X."/>
            <person name="Zhang B."/>
            <person name="Shen B."/>
            <person name="Yang Y."/>
        </authorList>
    </citation>
    <scope>NUCLEOTIDE SEQUENCE [LARGE SCALE GENOMIC DNA]</scope>
    <source>
        <strain evidence="2 3">SAT1</strain>
    </source>
</reference>
<sequence length="198" mass="22785">MDWMDLREKFVILGFTMAIFLPIRLLAGQFFLDNWFGMLGVASAISISLVILVKKEKLGRFGRIFKKQMIKSLWGRPAKFIILALVLFSAYFGATILLVERGNELYLHDKQIIAENFAKKSFDKDVISQLVGPQIQDTQGLAQIQYLEYFLAISYAMLNDTTGGWLVNMHVILLIEQLEALGLLWFYRHSFKPQMIVK</sequence>
<dbReference type="KEGG" id="tah:SU86_002555"/>
<keyword evidence="1" id="KW-1133">Transmembrane helix</keyword>
<feature type="transmembrane region" description="Helical" evidence="1">
    <location>
        <begin position="35"/>
        <end position="53"/>
    </location>
</feature>
<keyword evidence="1" id="KW-0812">Transmembrane</keyword>
<feature type="transmembrane region" description="Helical" evidence="1">
    <location>
        <begin position="165"/>
        <end position="187"/>
    </location>
</feature>
<evidence type="ECO:0000313" key="2">
    <source>
        <dbReference type="EMBL" id="AJZ75448.1"/>
    </source>
</evidence>
<proteinExistence type="predicted"/>